<dbReference type="GO" id="GO:0005886">
    <property type="term" value="C:plasma membrane"/>
    <property type="evidence" value="ECO:0007669"/>
    <property type="project" value="TreeGrafter"/>
</dbReference>
<keyword evidence="5 12" id="KW-1133">Transmembrane helix</keyword>
<dbReference type="GO" id="GO:0015280">
    <property type="term" value="F:ligand-gated sodium channel activity"/>
    <property type="evidence" value="ECO:0007669"/>
    <property type="project" value="TreeGrafter"/>
</dbReference>
<protein>
    <submittedName>
        <fullName evidence="13">Uncharacterized protein</fullName>
    </submittedName>
</protein>
<evidence type="ECO:0000313" key="13">
    <source>
        <dbReference type="EMBL" id="KAF8561438.1"/>
    </source>
</evidence>
<comment type="caution">
    <text evidence="13">The sequence shown here is derived from an EMBL/GenBank/DDBJ whole genome shotgun (WGS) entry which is preliminary data.</text>
</comment>
<evidence type="ECO:0000256" key="1">
    <source>
        <dbReference type="ARBA" id="ARBA00004141"/>
    </source>
</evidence>
<gene>
    <name evidence="13" type="ORF">P879_00782</name>
</gene>
<feature type="transmembrane region" description="Helical" evidence="12">
    <location>
        <begin position="110"/>
        <end position="131"/>
    </location>
</feature>
<accession>A0A8T0D3Z5</accession>
<keyword evidence="6" id="KW-0915">Sodium</keyword>
<organism evidence="13 14">
    <name type="scientific">Paragonimus westermani</name>
    <dbReference type="NCBI Taxonomy" id="34504"/>
    <lineage>
        <taxon>Eukaryota</taxon>
        <taxon>Metazoa</taxon>
        <taxon>Spiralia</taxon>
        <taxon>Lophotrochozoa</taxon>
        <taxon>Platyhelminthes</taxon>
        <taxon>Trematoda</taxon>
        <taxon>Digenea</taxon>
        <taxon>Plagiorchiida</taxon>
        <taxon>Troglotremata</taxon>
        <taxon>Troglotrematidae</taxon>
        <taxon>Paragonimus</taxon>
    </lineage>
</organism>
<keyword evidence="4 11" id="KW-0812">Transmembrane</keyword>
<dbReference type="Pfam" id="PF00858">
    <property type="entry name" value="ASC"/>
    <property type="match status" value="1"/>
</dbReference>
<sequence>MFYTCTISKSPEHLFGGSKYEWFLLLIVQTASSVPSDFWVSQVYYLQIVWEPSDDQYLMTGPKRTRTIQRIRSTTNRADLFHVGVERLLEHSTVHGLSHVSTAATKLGRITWFCLLLAGIAGFFTNLSFIIDRYLTRPVLTSYISDYEGFIWPDITLCNAMAPYSLHLHGRIPKWQALRNQASAFAQKLNSSLFASIDNQDQNEIAIQALMYSTLSPPEYGVGEPEEFIQFVATDVGYQGIILTVEISGNMTHLNPPLKKYFHTQVLQKRYNVPCYTLQLRHSLTAVQSNQVNSIGLGVKFNVESYRIINSSYASPYIDLFISHPGHAPHDDPIEMLPGYTLSLSLRMSRLRREPARLSCRTDFYTTEVFDPDLVTKRRVNGSATFCHRIVSQHLYLNSCHCYSPFLPYPVVYNHKLFSKMAILCFNMSRFSVAQINRNADCMLRIYERYQLSSVYNSVPEARACEQFRKPLCDDVEYRQSDIRRTAMVELWSNSYNEARIAFLTSSFQNLFSSDIPPEQLVSWLDSNTTDDGNKDNDSMPKILKYMRDNFGLLSVNRKSELGELVREELEYPLSELMSDVGGLMGLWIGISVIGLFEIVELCGFAIMTAIAWLVDLCRLPTVCVIFERPPANCEAQRTPDTRCAKTNFRAQTQQNLLWKQRILGRRASERHVLEPEVCEVHMTKFDRINPGEPKIFATDHNSSPFVHPDTSSQQLTLVSQNATVPSSTQISFSIVSTPQCTAESCETNYQSEDDCVAEQ</sequence>
<evidence type="ECO:0000256" key="8">
    <source>
        <dbReference type="ARBA" id="ARBA00023136"/>
    </source>
</evidence>
<keyword evidence="2 11" id="KW-0813">Transport</keyword>
<keyword evidence="8 12" id="KW-0472">Membrane</keyword>
<dbReference type="PANTHER" id="PTHR11690">
    <property type="entry name" value="AMILORIDE-SENSITIVE SODIUM CHANNEL-RELATED"/>
    <property type="match status" value="1"/>
</dbReference>
<keyword evidence="10 11" id="KW-0407">Ion channel</keyword>
<evidence type="ECO:0000256" key="7">
    <source>
        <dbReference type="ARBA" id="ARBA00023065"/>
    </source>
</evidence>
<dbReference type="PANTHER" id="PTHR11690:SF300">
    <property type="entry name" value="PICKPOCKET PROTEIN 19"/>
    <property type="match status" value="1"/>
</dbReference>
<name>A0A8T0D3Z5_9TREM</name>
<evidence type="ECO:0000256" key="6">
    <source>
        <dbReference type="ARBA" id="ARBA00023053"/>
    </source>
</evidence>
<proteinExistence type="inferred from homology"/>
<dbReference type="InterPro" id="IPR001873">
    <property type="entry name" value="ENaC"/>
</dbReference>
<evidence type="ECO:0000256" key="4">
    <source>
        <dbReference type="ARBA" id="ARBA00022692"/>
    </source>
</evidence>
<evidence type="ECO:0000256" key="12">
    <source>
        <dbReference type="SAM" id="Phobius"/>
    </source>
</evidence>
<comment type="similarity">
    <text evidence="11">Belongs to the amiloride-sensitive sodium channel (TC 1.A.6) family.</text>
</comment>
<reference evidence="13 14" key="1">
    <citation type="submission" date="2019-07" db="EMBL/GenBank/DDBJ databases">
        <title>Annotation for the trematode Paragonimus westermani.</title>
        <authorList>
            <person name="Choi Y.-J."/>
        </authorList>
    </citation>
    <scope>NUCLEOTIDE SEQUENCE [LARGE SCALE GENOMIC DNA]</scope>
    <source>
        <strain evidence="13">180907_Pwestermani</strain>
    </source>
</reference>
<evidence type="ECO:0000256" key="11">
    <source>
        <dbReference type="RuleBase" id="RU000679"/>
    </source>
</evidence>
<dbReference type="Proteomes" id="UP000699462">
    <property type="component" value="Unassembled WGS sequence"/>
</dbReference>
<keyword evidence="9 11" id="KW-0739">Sodium transport</keyword>
<dbReference type="Gene3D" id="1.10.287.770">
    <property type="entry name" value="YojJ-like"/>
    <property type="match status" value="1"/>
</dbReference>
<evidence type="ECO:0000313" key="14">
    <source>
        <dbReference type="Proteomes" id="UP000699462"/>
    </source>
</evidence>
<keyword evidence="7 11" id="KW-0406">Ion transport</keyword>
<evidence type="ECO:0000256" key="5">
    <source>
        <dbReference type="ARBA" id="ARBA00022989"/>
    </source>
</evidence>
<dbReference type="PRINTS" id="PR01078">
    <property type="entry name" value="AMINACHANNEL"/>
</dbReference>
<evidence type="ECO:0000256" key="10">
    <source>
        <dbReference type="ARBA" id="ARBA00023303"/>
    </source>
</evidence>
<comment type="subcellular location">
    <subcellularLocation>
        <location evidence="1">Membrane</location>
        <topology evidence="1">Multi-pass membrane protein</topology>
    </subcellularLocation>
</comment>
<keyword evidence="14" id="KW-1185">Reference proteome</keyword>
<evidence type="ECO:0000256" key="2">
    <source>
        <dbReference type="ARBA" id="ARBA00022448"/>
    </source>
</evidence>
<dbReference type="EMBL" id="JTDF01021745">
    <property type="protein sequence ID" value="KAF8561438.1"/>
    <property type="molecule type" value="Genomic_DNA"/>
</dbReference>
<dbReference type="OrthoDB" id="6021021at2759"/>
<dbReference type="AlphaFoldDB" id="A0A8T0D3Z5"/>
<keyword evidence="3 11" id="KW-0894">Sodium channel</keyword>
<evidence type="ECO:0000256" key="3">
    <source>
        <dbReference type="ARBA" id="ARBA00022461"/>
    </source>
</evidence>
<evidence type="ECO:0000256" key="9">
    <source>
        <dbReference type="ARBA" id="ARBA00023201"/>
    </source>
</evidence>